<dbReference type="STRING" id="2070753.A0A3A2ZB18"/>
<evidence type="ECO:0000256" key="4">
    <source>
        <dbReference type="ARBA" id="ARBA00022448"/>
    </source>
</evidence>
<name>A0A3A2ZB18_9EURO</name>
<comment type="subcellular location">
    <subcellularLocation>
        <location evidence="1">Nucleus membrane</location>
        <topology evidence="1">Multi-pass membrane protein</topology>
    </subcellularLocation>
    <subcellularLocation>
        <location evidence="2">Nucleus</location>
        <location evidence="2">Nuclear pore complex</location>
    </subcellularLocation>
</comment>
<evidence type="ECO:0000256" key="1">
    <source>
        <dbReference type="ARBA" id="ARBA00004232"/>
    </source>
</evidence>
<evidence type="ECO:0000256" key="11">
    <source>
        <dbReference type="ARBA" id="ARBA00023136"/>
    </source>
</evidence>
<feature type="region of interest" description="Disordered" evidence="13">
    <location>
        <begin position="139"/>
        <end position="188"/>
    </location>
</feature>
<organism evidence="14 15">
    <name type="scientific">Aspergillus sclerotialis</name>
    <dbReference type="NCBI Taxonomy" id="2070753"/>
    <lineage>
        <taxon>Eukaryota</taxon>
        <taxon>Fungi</taxon>
        <taxon>Dikarya</taxon>
        <taxon>Ascomycota</taxon>
        <taxon>Pezizomycotina</taxon>
        <taxon>Eurotiomycetes</taxon>
        <taxon>Eurotiomycetidae</taxon>
        <taxon>Eurotiales</taxon>
        <taxon>Aspergillaceae</taxon>
        <taxon>Aspergillus</taxon>
        <taxon>Aspergillus subgen. Polypaecilum</taxon>
    </lineage>
</organism>
<proteinExistence type="inferred from homology"/>
<dbReference type="GO" id="GO:0051028">
    <property type="term" value="P:mRNA transport"/>
    <property type="evidence" value="ECO:0007669"/>
    <property type="project" value="UniProtKB-KW"/>
</dbReference>
<keyword evidence="5" id="KW-0812">Transmembrane</keyword>
<dbReference type="GO" id="GO:0106166">
    <property type="term" value="F:spindle pole body-nuclear membrane anchor activity"/>
    <property type="evidence" value="ECO:0007669"/>
    <property type="project" value="TreeGrafter"/>
</dbReference>
<accession>A0A3A2ZB18</accession>
<dbReference type="Pfam" id="PF09531">
    <property type="entry name" value="Ndc1_Nup"/>
    <property type="match status" value="1"/>
</dbReference>
<comment type="similarity">
    <text evidence="3">Belongs to the NDC1 family.</text>
</comment>
<keyword evidence="10" id="KW-0906">Nuclear pore complex</keyword>
<sequence>MYFAKLFWNFPRSAADPPGKIPPIAPGLFIRTIVSGGLLVLCWQTANLFFSAFIGKEPLKRGLPLTAEAKDPNGSLLDGLKAKKEVVKTFAFWELSFISQSSPDRRKAIFNDIDREGGSTWSQILECATELIHGISQRIDEKTKPTPGTGASETQRPEPVIHSLPRLTDPPKEGNFLASSPKATSRHEKFAEAFSTTAKSYGQAPDWTPVARARARDVFDRASATLLSPERKQLFLGSSKDTKLLTGPSTNKAENIHPIIAQILSSPIGRPLQQTYAQRLSSVVLDTPHAALCPIIDAVESLTHLLVASLAEDQYGKVQADVPTIVRLFTGTIMTLEAFINDGLEVHWTDVTFPRSSHPDAQAQARRDPDVELVLNALKTSLADLLSAFNPYLRDIGLTGKDARLARKAAGLEDGEAL</sequence>
<dbReference type="Proteomes" id="UP000266188">
    <property type="component" value="Unassembled WGS sequence"/>
</dbReference>
<evidence type="ECO:0000313" key="14">
    <source>
        <dbReference type="EMBL" id="RJE20106.1"/>
    </source>
</evidence>
<dbReference type="GO" id="GO:0070762">
    <property type="term" value="C:nuclear pore transmembrane ring"/>
    <property type="evidence" value="ECO:0007669"/>
    <property type="project" value="TreeGrafter"/>
</dbReference>
<dbReference type="AlphaFoldDB" id="A0A3A2ZB18"/>
<evidence type="ECO:0000256" key="9">
    <source>
        <dbReference type="ARBA" id="ARBA00023010"/>
    </source>
</evidence>
<dbReference type="GO" id="GO:0005816">
    <property type="term" value="C:spindle pole body"/>
    <property type="evidence" value="ECO:0007669"/>
    <property type="project" value="TreeGrafter"/>
</dbReference>
<keyword evidence="6" id="KW-0509">mRNA transport</keyword>
<keyword evidence="15" id="KW-1185">Reference proteome</keyword>
<evidence type="ECO:0000256" key="10">
    <source>
        <dbReference type="ARBA" id="ARBA00023132"/>
    </source>
</evidence>
<dbReference type="OrthoDB" id="67850at2759"/>
<protein>
    <submittedName>
        <fullName evidence="14">Nuclear envelope protein</fullName>
    </submittedName>
</protein>
<keyword evidence="11" id="KW-0472">Membrane</keyword>
<keyword evidence="9" id="KW-0811">Translocation</keyword>
<dbReference type="GO" id="GO:0070631">
    <property type="term" value="P:spindle pole body localization"/>
    <property type="evidence" value="ECO:0007669"/>
    <property type="project" value="TreeGrafter"/>
</dbReference>
<evidence type="ECO:0000256" key="6">
    <source>
        <dbReference type="ARBA" id="ARBA00022816"/>
    </source>
</evidence>
<dbReference type="EMBL" id="MVGC01000338">
    <property type="protein sequence ID" value="RJE20106.1"/>
    <property type="molecule type" value="Genomic_DNA"/>
</dbReference>
<keyword evidence="7" id="KW-0653">Protein transport</keyword>
<keyword evidence="14" id="KW-0261">Viral envelope protein</keyword>
<evidence type="ECO:0000313" key="15">
    <source>
        <dbReference type="Proteomes" id="UP000266188"/>
    </source>
</evidence>
<keyword evidence="8" id="KW-1133">Transmembrane helix</keyword>
<dbReference type="GO" id="GO:0031965">
    <property type="term" value="C:nuclear membrane"/>
    <property type="evidence" value="ECO:0007669"/>
    <property type="project" value="UniProtKB-SubCell"/>
</dbReference>
<dbReference type="GO" id="GO:0006999">
    <property type="term" value="P:nuclear pore organization"/>
    <property type="evidence" value="ECO:0007669"/>
    <property type="project" value="TreeGrafter"/>
</dbReference>
<evidence type="ECO:0000256" key="2">
    <source>
        <dbReference type="ARBA" id="ARBA00004567"/>
    </source>
</evidence>
<evidence type="ECO:0000256" key="13">
    <source>
        <dbReference type="SAM" id="MobiDB-lite"/>
    </source>
</evidence>
<comment type="caution">
    <text evidence="14">The sequence shown here is derived from an EMBL/GenBank/DDBJ whole genome shotgun (WGS) entry which is preliminary data.</text>
</comment>
<gene>
    <name evidence="14" type="ORF">PHISCL_07558</name>
</gene>
<reference evidence="15" key="1">
    <citation type="submission" date="2017-02" db="EMBL/GenBank/DDBJ databases">
        <authorList>
            <person name="Tafer H."/>
            <person name="Lopandic K."/>
        </authorList>
    </citation>
    <scope>NUCLEOTIDE SEQUENCE [LARGE SCALE GENOMIC DNA]</scope>
    <source>
        <strain evidence="15">CBS 366.77</strain>
    </source>
</reference>
<evidence type="ECO:0000256" key="3">
    <source>
        <dbReference type="ARBA" id="ARBA00005760"/>
    </source>
</evidence>
<evidence type="ECO:0000256" key="7">
    <source>
        <dbReference type="ARBA" id="ARBA00022927"/>
    </source>
</evidence>
<dbReference type="PANTHER" id="PTHR13269:SF6">
    <property type="entry name" value="NUCLEOPORIN NDC1"/>
    <property type="match status" value="1"/>
</dbReference>
<dbReference type="PANTHER" id="PTHR13269">
    <property type="entry name" value="NUCLEOPORIN NDC1"/>
    <property type="match status" value="1"/>
</dbReference>
<keyword evidence="12" id="KW-0539">Nucleus</keyword>
<keyword evidence="4" id="KW-0813">Transport</keyword>
<dbReference type="GO" id="GO:0015031">
    <property type="term" value="P:protein transport"/>
    <property type="evidence" value="ECO:0007669"/>
    <property type="project" value="UniProtKB-KW"/>
</dbReference>
<evidence type="ECO:0000256" key="8">
    <source>
        <dbReference type="ARBA" id="ARBA00022989"/>
    </source>
</evidence>
<evidence type="ECO:0000256" key="12">
    <source>
        <dbReference type="ARBA" id="ARBA00023242"/>
    </source>
</evidence>
<keyword evidence="14" id="KW-0946">Virion</keyword>
<dbReference type="InterPro" id="IPR019049">
    <property type="entry name" value="Nucleoporin_prot_Ndc1/Nup"/>
</dbReference>
<evidence type="ECO:0000256" key="5">
    <source>
        <dbReference type="ARBA" id="ARBA00022692"/>
    </source>
</evidence>